<gene>
    <name evidence="8" type="ORF">AQPE_4686</name>
</gene>
<evidence type="ECO:0000256" key="2">
    <source>
        <dbReference type="ARBA" id="ARBA00023002"/>
    </source>
</evidence>
<dbReference type="PROSITE" id="PS00065">
    <property type="entry name" value="D_2_HYDROXYACID_DH_1"/>
    <property type="match status" value="1"/>
</dbReference>
<keyword evidence="9" id="KW-1185">Reference proteome</keyword>
<accession>A0A5K7SG12</accession>
<keyword evidence="2 5" id="KW-0560">Oxidoreductase</keyword>
<dbReference type="GO" id="GO:0016616">
    <property type="term" value="F:oxidoreductase activity, acting on the CH-OH group of donors, NAD or NADP as acceptor"/>
    <property type="evidence" value="ECO:0007669"/>
    <property type="project" value="InterPro"/>
</dbReference>
<dbReference type="InterPro" id="IPR036291">
    <property type="entry name" value="NAD(P)-bd_dom_sf"/>
</dbReference>
<comment type="similarity">
    <text evidence="1 5">Belongs to the D-isomer specific 2-hydroxyacid dehydrogenase family.</text>
</comment>
<evidence type="ECO:0000256" key="3">
    <source>
        <dbReference type="ARBA" id="ARBA00023027"/>
    </source>
</evidence>
<sequence length="390" mass="41776">MYKIQTLNKIDPEGLKIFPLDQYEIASEFSAPDAIIVRSQAMHDLELPSSLLAIARAGAGVNNIPIEKCTEKGIVVYNTPGANAHAVKEIVLAAMFLASRDIAGSIEWAKGLKGKGAEVAGLVEKGKSNFGGTEIRGKTLAVIGLGAIGVLVANAAQALGMNVLGYDPYISVNYAWKLSRNVKKAEGVESLLASADFVTIHIPQLPETKGFINKDKLKMMKKGVKILNFARGGLVNNADMLEAIESGIVGKYVTDFPEDELINVKNIIAIPHLGASTEESETNCAIMAVNQVIDYLENGNIVNSVNFPSAEMERNGGTRIVVANKNIPKMVSQISALLAHEGLNISNMLNRNKDEIAYNIIDIDGSVPSGVKDMISAIEGVIMVRILPPK</sequence>
<reference evidence="8" key="1">
    <citation type="journal article" date="2020" name="Int. J. Syst. Evol. Microbiol.">
        <title>Aquipluma nitroreducens gen. nov. sp. nov., a novel facultatively anaerobic bacterium isolated from a freshwater lake.</title>
        <authorList>
            <person name="Watanabe M."/>
            <person name="Kojima H."/>
            <person name="Fukui M."/>
        </authorList>
    </citation>
    <scope>NUCLEOTIDE SEQUENCE</scope>
    <source>
        <strain evidence="8">MeG22</strain>
    </source>
</reference>
<evidence type="ECO:0000259" key="6">
    <source>
        <dbReference type="Pfam" id="PF00389"/>
    </source>
</evidence>
<dbReference type="Pfam" id="PF02826">
    <property type="entry name" value="2-Hacid_dh_C"/>
    <property type="match status" value="1"/>
</dbReference>
<dbReference type="SUPFAM" id="SSF51735">
    <property type="entry name" value="NAD(P)-binding Rossmann-fold domains"/>
    <property type="match status" value="1"/>
</dbReference>
<proteinExistence type="inferred from homology"/>
<evidence type="ECO:0000313" key="9">
    <source>
        <dbReference type="Proteomes" id="UP001193389"/>
    </source>
</evidence>
<feature type="domain" description="D-isomer specific 2-hydroxyacid dehydrogenase NAD-binding" evidence="7">
    <location>
        <begin position="125"/>
        <end position="274"/>
    </location>
</feature>
<dbReference type="InterPro" id="IPR029753">
    <property type="entry name" value="D-isomer_DH_CS"/>
</dbReference>
<name>A0A5K7SG12_9BACT</name>
<evidence type="ECO:0000256" key="5">
    <source>
        <dbReference type="RuleBase" id="RU003719"/>
    </source>
</evidence>
<dbReference type="RefSeq" id="WP_318348639.1">
    <property type="nucleotide sequence ID" value="NZ_AP018694.1"/>
</dbReference>
<dbReference type="PANTHER" id="PTHR42938:SF47">
    <property type="entry name" value="HYDROXYPYRUVATE REDUCTASE"/>
    <property type="match status" value="1"/>
</dbReference>
<dbReference type="EMBL" id="AP018694">
    <property type="protein sequence ID" value="BBE20493.1"/>
    <property type="molecule type" value="Genomic_DNA"/>
</dbReference>
<dbReference type="Pfam" id="PF00389">
    <property type="entry name" value="2-Hacid_dh"/>
    <property type="match status" value="1"/>
</dbReference>
<evidence type="ECO:0000313" key="8">
    <source>
        <dbReference type="EMBL" id="BBE20493.1"/>
    </source>
</evidence>
<dbReference type="SUPFAM" id="SSF55021">
    <property type="entry name" value="ACT-like"/>
    <property type="match status" value="1"/>
</dbReference>
<protein>
    <submittedName>
        <fullName evidence="8">D-3-phosphoglycerate dehydrogenase</fullName>
    </submittedName>
</protein>
<evidence type="ECO:0000256" key="4">
    <source>
        <dbReference type="ARBA" id="ARBA00029440"/>
    </source>
</evidence>
<keyword evidence="3" id="KW-0520">NAD</keyword>
<dbReference type="InterPro" id="IPR029752">
    <property type="entry name" value="D-isomer_DH_CS1"/>
</dbReference>
<dbReference type="InterPro" id="IPR006140">
    <property type="entry name" value="D-isomer_DH_NAD-bd"/>
</dbReference>
<evidence type="ECO:0000259" key="7">
    <source>
        <dbReference type="Pfam" id="PF02826"/>
    </source>
</evidence>
<dbReference type="KEGG" id="anf:AQPE_4686"/>
<dbReference type="CDD" id="cd12174">
    <property type="entry name" value="PGDH_like_3"/>
    <property type="match status" value="1"/>
</dbReference>
<evidence type="ECO:0000256" key="1">
    <source>
        <dbReference type="ARBA" id="ARBA00005854"/>
    </source>
</evidence>
<dbReference type="InterPro" id="IPR045865">
    <property type="entry name" value="ACT-like_dom_sf"/>
</dbReference>
<dbReference type="SUPFAM" id="SSF52283">
    <property type="entry name" value="Formate/glycerate dehydrogenase catalytic domain-like"/>
    <property type="match status" value="1"/>
</dbReference>
<dbReference type="AlphaFoldDB" id="A0A5K7SG12"/>
<dbReference type="PROSITE" id="PS00670">
    <property type="entry name" value="D_2_HYDROXYACID_DH_2"/>
    <property type="match status" value="1"/>
</dbReference>
<comment type="pathway">
    <text evidence="4">Amino-acid biosynthesis.</text>
</comment>
<dbReference type="CDD" id="cd04901">
    <property type="entry name" value="ACT_3PGDH"/>
    <property type="match status" value="1"/>
</dbReference>
<dbReference type="Gene3D" id="3.40.50.720">
    <property type="entry name" value="NAD(P)-binding Rossmann-like Domain"/>
    <property type="match status" value="2"/>
</dbReference>
<feature type="domain" description="D-isomer specific 2-hydroxyacid dehydrogenase catalytic" evidence="6">
    <location>
        <begin position="20"/>
        <end position="306"/>
    </location>
</feature>
<dbReference type="Gene3D" id="3.30.70.260">
    <property type="match status" value="1"/>
</dbReference>
<dbReference type="PANTHER" id="PTHR42938">
    <property type="entry name" value="FORMATE DEHYDROGENASE 1"/>
    <property type="match status" value="1"/>
</dbReference>
<dbReference type="InterPro" id="IPR006139">
    <property type="entry name" value="D-isomer_2_OHA_DH_cat_dom"/>
</dbReference>
<dbReference type="Proteomes" id="UP001193389">
    <property type="component" value="Chromosome"/>
</dbReference>
<organism evidence="8 9">
    <name type="scientific">Aquipluma nitroreducens</name>
    <dbReference type="NCBI Taxonomy" id="2010828"/>
    <lineage>
        <taxon>Bacteria</taxon>
        <taxon>Pseudomonadati</taxon>
        <taxon>Bacteroidota</taxon>
        <taxon>Bacteroidia</taxon>
        <taxon>Marinilabiliales</taxon>
        <taxon>Prolixibacteraceae</taxon>
        <taxon>Aquipluma</taxon>
    </lineage>
</organism>
<dbReference type="GO" id="GO:0051287">
    <property type="term" value="F:NAD binding"/>
    <property type="evidence" value="ECO:0007669"/>
    <property type="project" value="InterPro"/>
</dbReference>